<protein>
    <submittedName>
        <fullName evidence="4">Uncharacterized protein</fullName>
    </submittedName>
</protein>
<evidence type="ECO:0000259" key="2">
    <source>
        <dbReference type="PROSITE" id="PS50132"/>
    </source>
</evidence>
<dbReference type="PROSITE" id="PS51207">
    <property type="entry name" value="PXA"/>
    <property type="match status" value="1"/>
</dbReference>
<feature type="domain" description="RGS" evidence="2">
    <location>
        <begin position="384"/>
        <end position="440"/>
    </location>
</feature>
<keyword evidence="1" id="KW-0812">Transmembrane</keyword>
<sequence>MSRGFYISALISVFLGLAVLYIPTCLSCSFYIVLLIISILLGIFTAVWLNIHLSLTHKTTIGAENTLKQSEYFRNKLMKDYDPTATNKDTFPHYPQVFGKTVDSLLQQLLDFVVRDYILTYLKDYAYDLDILSANIKDDLWGAIHAMHEKASRVDYTKLIACDIVLKITHHFEKIREAKAAVGESDRPPVFQLYPHVMSSEKELEYLRTLSELLIMFFLPRTYSLSPTKYLIREVLSCKVFKPIIDNITDPDFFNRHVIYYIEANQQNVTLPKKALENANNFEELIEKIDDVQVLRSIRYNIVTKLMQATTLQNLNRAKGVDLENDKGALAAAGVQKSDINAAKKLQKYFNRLTVAKKHCEHKLMALGWDSGYQYGDEMKRVLPLQTILEHVLGRKYLTQFLQTLASQDLIRFWMSVEELRTADRKNWHQIGAEIFYTFIRNSTSEIKVDKATKKRMEAFLLGK</sequence>
<dbReference type="AlphaFoldDB" id="A0A653D6Q9"/>
<dbReference type="PROSITE" id="PS50132">
    <property type="entry name" value="RGS"/>
    <property type="match status" value="1"/>
</dbReference>
<feature type="transmembrane region" description="Helical" evidence="1">
    <location>
        <begin position="6"/>
        <end position="23"/>
    </location>
</feature>
<dbReference type="InterPro" id="IPR044926">
    <property type="entry name" value="RGS_subdomain_2"/>
</dbReference>
<keyword evidence="1" id="KW-1133">Transmembrane helix</keyword>
<reference evidence="4 5" key="1">
    <citation type="submission" date="2019-01" db="EMBL/GenBank/DDBJ databases">
        <authorList>
            <person name="Sayadi A."/>
        </authorList>
    </citation>
    <scope>NUCLEOTIDE SEQUENCE [LARGE SCALE GENOMIC DNA]</scope>
</reference>
<dbReference type="OrthoDB" id="120967at2759"/>
<keyword evidence="1" id="KW-0472">Membrane</keyword>
<dbReference type="Gene3D" id="1.10.167.10">
    <property type="entry name" value="Regulator of G-protein Signalling 4, domain 2"/>
    <property type="match status" value="1"/>
</dbReference>
<evidence type="ECO:0000259" key="3">
    <source>
        <dbReference type="PROSITE" id="PS51207"/>
    </source>
</evidence>
<evidence type="ECO:0000313" key="5">
    <source>
        <dbReference type="Proteomes" id="UP000410492"/>
    </source>
</evidence>
<dbReference type="Pfam" id="PF02194">
    <property type="entry name" value="PXA"/>
    <property type="match status" value="1"/>
</dbReference>
<dbReference type="InterPro" id="IPR036305">
    <property type="entry name" value="RGS_sf"/>
</dbReference>
<dbReference type="PANTHER" id="PTHR22775:SF48">
    <property type="entry name" value="SORTING NEXIN-25"/>
    <property type="match status" value="1"/>
</dbReference>
<evidence type="ECO:0000256" key="1">
    <source>
        <dbReference type="SAM" id="Phobius"/>
    </source>
</evidence>
<organism evidence="4 5">
    <name type="scientific">Callosobruchus maculatus</name>
    <name type="common">Southern cowpea weevil</name>
    <name type="synonym">Pulse bruchid</name>
    <dbReference type="NCBI Taxonomy" id="64391"/>
    <lineage>
        <taxon>Eukaryota</taxon>
        <taxon>Metazoa</taxon>
        <taxon>Ecdysozoa</taxon>
        <taxon>Arthropoda</taxon>
        <taxon>Hexapoda</taxon>
        <taxon>Insecta</taxon>
        <taxon>Pterygota</taxon>
        <taxon>Neoptera</taxon>
        <taxon>Endopterygota</taxon>
        <taxon>Coleoptera</taxon>
        <taxon>Polyphaga</taxon>
        <taxon>Cucujiformia</taxon>
        <taxon>Chrysomeloidea</taxon>
        <taxon>Chrysomelidae</taxon>
        <taxon>Bruchinae</taxon>
        <taxon>Bruchini</taxon>
        <taxon>Callosobruchus</taxon>
    </lineage>
</organism>
<gene>
    <name evidence="4" type="ORF">CALMAC_LOCUS14939</name>
</gene>
<feature type="domain" description="PXA" evidence="3">
    <location>
        <begin position="99"/>
        <end position="266"/>
    </location>
</feature>
<name>A0A653D6Q9_CALMS</name>
<dbReference type="SMART" id="SM00313">
    <property type="entry name" value="PXA"/>
    <property type="match status" value="1"/>
</dbReference>
<feature type="transmembrane region" description="Helical" evidence="1">
    <location>
        <begin position="30"/>
        <end position="51"/>
    </location>
</feature>
<dbReference type="SUPFAM" id="SSF48097">
    <property type="entry name" value="Regulator of G-protein signaling, RGS"/>
    <property type="match status" value="1"/>
</dbReference>
<dbReference type="InterPro" id="IPR016137">
    <property type="entry name" value="RGS"/>
</dbReference>
<dbReference type="Pfam" id="PF00615">
    <property type="entry name" value="RGS"/>
    <property type="match status" value="1"/>
</dbReference>
<feature type="non-terminal residue" evidence="4">
    <location>
        <position position="464"/>
    </location>
</feature>
<accession>A0A653D6Q9</accession>
<evidence type="ECO:0000313" key="4">
    <source>
        <dbReference type="EMBL" id="VEN55879.1"/>
    </source>
</evidence>
<keyword evidence="5" id="KW-1185">Reference proteome</keyword>
<dbReference type="EMBL" id="CAACVG010010454">
    <property type="protein sequence ID" value="VEN55879.1"/>
    <property type="molecule type" value="Genomic_DNA"/>
</dbReference>
<dbReference type="InterPro" id="IPR003114">
    <property type="entry name" value="Phox_assoc"/>
</dbReference>
<proteinExistence type="predicted"/>
<dbReference type="PANTHER" id="PTHR22775">
    <property type="entry name" value="SORTING NEXIN"/>
    <property type="match status" value="1"/>
</dbReference>
<dbReference type="Proteomes" id="UP000410492">
    <property type="component" value="Unassembled WGS sequence"/>
</dbReference>
<dbReference type="GO" id="GO:0035091">
    <property type="term" value="F:phosphatidylinositol binding"/>
    <property type="evidence" value="ECO:0007669"/>
    <property type="project" value="TreeGrafter"/>
</dbReference>